<dbReference type="RefSeq" id="WP_106616464.1">
    <property type="nucleotide sequence ID" value="NZ_PYAX01000005.1"/>
</dbReference>
<evidence type="ECO:0000313" key="8">
    <source>
        <dbReference type="Proteomes" id="UP000241118"/>
    </source>
</evidence>
<dbReference type="Gene3D" id="3.40.30.10">
    <property type="entry name" value="Glutaredoxin"/>
    <property type="match status" value="1"/>
</dbReference>
<accession>A0A2P8IAY8</accession>
<evidence type="ECO:0000256" key="2">
    <source>
        <dbReference type="ARBA" id="ARBA00022748"/>
    </source>
</evidence>
<dbReference type="InterPro" id="IPR050553">
    <property type="entry name" value="Thioredoxin_ResA/DsbE_sf"/>
</dbReference>
<proteinExistence type="predicted"/>
<dbReference type="PANTHER" id="PTHR42852:SF6">
    <property type="entry name" value="THIOL:DISULFIDE INTERCHANGE PROTEIN DSBE"/>
    <property type="match status" value="1"/>
</dbReference>
<evidence type="ECO:0000256" key="5">
    <source>
        <dbReference type="ARBA" id="ARBA00023284"/>
    </source>
</evidence>
<reference evidence="7 8" key="1">
    <citation type="submission" date="2018-03" db="EMBL/GenBank/DDBJ databases">
        <title>Genomic Encyclopedia of Type Strains, Phase III (KMG-III): the genomes of soil and plant-associated and newly described type strains.</title>
        <authorList>
            <person name="Whitman W."/>
        </authorList>
    </citation>
    <scope>NUCLEOTIDE SEQUENCE [LARGE SCALE GENOMIC DNA]</scope>
    <source>
        <strain evidence="7 8">CGMCC 4.7097</strain>
    </source>
</reference>
<dbReference type="PANTHER" id="PTHR42852">
    <property type="entry name" value="THIOL:DISULFIDE INTERCHANGE PROTEIN DSBE"/>
    <property type="match status" value="1"/>
</dbReference>
<dbReference type="CDD" id="cd02966">
    <property type="entry name" value="TlpA_like_family"/>
    <property type="match status" value="1"/>
</dbReference>
<keyword evidence="2" id="KW-0201">Cytochrome c-type biogenesis</keyword>
<dbReference type="InterPro" id="IPR017937">
    <property type="entry name" value="Thioredoxin_CS"/>
</dbReference>
<dbReference type="PROSITE" id="PS51352">
    <property type="entry name" value="THIOREDOXIN_2"/>
    <property type="match status" value="1"/>
</dbReference>
<keyword evidence="5" id="KW-0676">Redox-active center</keyword>
<dbReference type="EMBL" id="PYAX01000005">
    <property type="protein sequence ID" value="PSL55631.1"/>
    <property type="molecule type" value="Genomic_DNA"/>
</dbReference>
<keyword evidence="8" id="KW-1185">Reference proteome</keyword>
<gene>
    <name evidence="7" type="ORF">B0I31_105601</name>
</gene>
<dbReference type="GO" id="GO:0016491">
    <property type="term" value="F:oxidoreductase activity"/>
    <property type="evidence" value="ECO:0007669"/>
    <property type="project" value="InterPro"/>
</dbReference>
<protein>
    <submittedName>
        <fullName evidence="7">Thiol-disulfide isomerase/thioredoxin</fullName>
    </submittedName>
</protein>
<organism evidence="7 8">
    <name type="scientific">Saccharothrix carnea</name>
    <dbReference type="NCBI Taxonomy" id="1280637"/>
    <lineage>
        <taxon>Bacteria</taxon>
        <taxon>Bacillati</taxon>
        <taxon>Actinomycetota</taxon>
        <taxon>Actinomycetes</taxon>
        <taxon>Pseudonocardiales</taxon>
        <taxon>Pseudonocardiaceae</taxon>
        <taxon>Saccharothrix</taxon>
    </lineage>
</organism>
<comment type="subcellular location">
    <subcellularLocation>
        <location evidence="1">Cell envelope</location>
    </subcellularLocation>
</comment>
<keyword evidence="3" id="KW-0735">Signal-anchor</keyword>
<feature type="domain" description="Thioredoxin" evidence="6">
    <location>
        <begin position="61"/>
        <end position="199"/>
    </location>
</feature>
<dbReference type="GO" id="GO:0016853">
    <property type="term" value="F:isomerase activity"/>
    <property type="evidence" value="ECO:0007669"/>
    <property type="project" value="UniProtKB-KW"/>
</dbReference>
<dbReference type="InterPro" id="IPR013740">
    <property type="entry name" value="Redoxin"/>
</dbReference>
<evidence type="ECO:0000256" key="4">
    <source>
        <dbReference type="ARBA" id="ARBA00023157"/>
    </source>
</evidence>
<evidence type="ECO:0000259" key="6">
    <source>
        <dbReference type="PROSITE" id="PS51352"/>
    </source>
</evidence>
<evidence type="ECO:0000256" key="3">
    <source>
        <dbReference type="ARBA" id="ARBA00022968"/>
    </source>
</evidence>
<dbReference type="Pfam" id="PF08534">
    <property type="entry name" value="Redoxin"/>
    <property type="match status" value="1"/>
</dbReference>
<evidence type="ECO:0000313" key="7">
    <source>
        <dbReference type="EMBL" id="PSL55631.1"/>
    </source>
</evidence>
<name>A0A2P8IAY8_SACCR</name>
<dbReference type="GO" id="GO:0017004">
    <property type="term" value="P:cytochrome complex assembly"/>
    <property type="evidence" value="ECO:0007669"/>
    <property type="project" value="UniProtKB-KW"/>
</dbReference>
<keyword evidence="7" id="KW-0413">Isomerase</keyword>
<keyword evidence="4" id="KW-1015">Disulfide bond</keyword>
<sequence length="199" mass="20942">MSAPARWAVVVLVLAVAGVVALWPRSSDPVDHAIPTRTQRTVDLDAVRGQAALRPCPQGPSDARGPEPLRGLIVDCLADGKPVDVASTVTGRAVVNFWATWCVPCQEELRVLDTYAQEPGAVPVIAVLVESKEADGLELLAKLGVRLPSVVDPADGVRKAARAPRTLPLSYVVGADGSLTQVTDPVAFTSVEQVREVVG</sequence>
<dbReference type="OrthoDB" id="9796554at2"/>
<dbReference type="InterPro" id="IPR036249">
    <property type="entry name" value="Thioredoxin-like_sf"/>
</dbReference>
<keyword evidence="3" id="KW-0812">Transmembrane</keyword>
<evidence type="ECO:0000256" key="1">
    <source>
        <dbReference type="ARBA" id="ARBA00004196"/>
    </source>
</evidence>
<comment type="caution">
    <text evidence="7">The sequence shown here is derived from an EMBL/GenBank/DDBJ whole genome shotgun (WGS) entry which is preliminary data.</text>
</comment>
<dbReference type="GO" id="GO:0030313">
    <property type="term" value="C:cell envelope"/>
    <property type="evidence" value="ECO:0007669"/>
    <property type="project" value="UniProtKB-SubCell"/>
</dbReference>
<dbReference type="AlphaFoldDB" id="A0A2P8IAY8"/>
<dbReference type="InterPro" id="IPR013766">
    <property type="entry name" value="Thioredoxin_domain"/>
</dbReference>
<dbReference type="PROSITE" id="PS00194">
    <property type="entry name" value="THIOREDOXIN_1"/>
    <property type="match status" value="1"/>
</dbReference>
<dbReference type="SUPFAM" id="SSF52833">
    <property type="entry name" value="Thioredoxin-like"/>
    <property type="match status" value="1"/>
</dbReference>
<dbReference type="Proteomes" id="UP000241118">
    <property type="component" value="Unassembled WGS sequence"/>
</dbReference>